<keyword evidence="8" id="KW-1185">Reference proteome</keyword>
<dbReference type="SUPFAM" id="SSF48726">
    <property type="entry name" value="Immunoglobulin"/>
    <property type="match status" value="1"/>
</dbReference>
<dbReference type="InterPro" id="IPR036179">
    <property type="entry name" value="Ig-like_dom_sf"/>
</dbReference>
<keyword evidence="4" id="KW-0677">Repeat</keyword>
<dbReference type="FunFam" id="2.20.100.10:FF:000005">
    <property type="entry name" value="ADAM metallopeptidase with thrombospondin type 1 motif 9"/>
    <property type="match status" value="3"/>
</dbReference>
<keyword evidence="3" id="KW-0732">Signal</keyword>
<dbReference type="GO" id="GO:0005576">
    <property type="term" value="C:extracellular region"/>
    <property type="evidence" value="ECO:0007669"/>
    <property type="project" value="UniProtKB-SubCell"/>
</dbReference>
<dbReference type="GO" id="GO:0006508">
    <property type="term" value="P:proteolysis"/>
    <property type="evidence" value="ECO:0007669"/>
    <property type="project" value="TreeGrafter"/>
</dbReference>
<dbReference type="CDD" id="cd00096">
    <property type="entry name" value="Ig"/>
    <property type="match status" value="1"/>
</dbReference>
<dbReference type="STRING" id="158441.A0A226F1U7"/>
<feature type="region of interest" description="Disordered" evidence="5">
    <location>
        <begin position="505"/>
        <end position="538"/>
    </location>
</feature>
<dbReference type="InterPro" id="IPR000884">
    <property type="entry name" value="TSP1_rpt"/>
</dbReference>
<evidence type="ECO:0000256" key="2">
    <source>
        <dbReference type="ARBA" id="ARBA00022525"/>
    </source>
</evidence>
<organism evidence="7 8">
    <name type="scientific">Folsomia candida</name>
    <name type="common">Springtail</name>
    <dbReference type="NCBI Taxonomy" id="158441"/>
    <lineage>
        <taxon>Eukaryota</taxon>
        <taxon>Metazoa</taxon>
        <taxon>Ecdysozoa</taxon>
        <taxon>Arthropoda</taxon>
        <taxon>Hexapoda</taxon>
        <taxon>Collembola</taxon>
        <taxon>Entomobryomorpha</taxon>
        <taxon>Isotomoidea</taxon>
        <taxon>Isotomidae</taxon>
        <taxon>Proisotominae</taxon>
        <taxon>Folsomia</taxon>
    </lineage>
</organism>
<dbReference type="GO" id="GO:0031012">
    <property type="term" value="C:extracellular matrix"/>
    <property type="evidence" value="ECO:0007669"/>
    <property type="project" value="TreeGrafter"/>
</dbReference>
<keyword evidence="2" id="KW-0964">Secreted</keyword>
<dbReference type="PROSITE" id="PS50092">
    <property type="entry name" value="TSP1"/>
    <property type="match status" value="5"/>
</dbReference>
<sequence>MQSCNIQPCEPQWETGEWSVCSTTCGGGLKIRKVFCAQEKNGTKIQVAEKLCHHIRRSNNQEPCNPHPCPNWHAGPWSSCSVTCGNGYMTRNVVCRDSANLPSSNCDARLKPGVSKSCAEEECSLPATPTAQVIHRSPTKKRRGKTTPASSYAARILTTTSTTTTEEIPAEYQAPDIDNDIYVEEGIPREHTLPLIQPYPPMDNAMLFDNNALPSEPTNVRVYFSCGWLFQSFVAGEWSPCSSTCGEGSRTREVKCKIFLEFSRTIANLPDKECPGPKPSESEPCFSSPCHLGDMGIERLSDVHQAALADSEASGGNIRKTLSVGLPPGMAMQDMTFSWKVLGYTPCSTSCLGGIQEAMIQCVRDYDQRIATPVLCMDKPQPDIATTRTCNDHPCPPRWNVTEFGPCSKPCGGGVMTREVSCIHEVTRGNTVIVPNNICPSAIPRTERLCNTVNCPPYWEPGEWGKCSKPCGGGLRTRIIHCKQISALGQIVELSNGDLHCNSPKPGETKSCNKKSCSKMSRPASTGHGGGPAEEPEYKEKVTLGVKGRGTVYAGVVLRLRCPSGKGMDKGSLIWMKGHEYLKVQPDRMELIHKTGVLKITNTTYSDSGIYTCVCKLFLK</sequence>
<feature type="region of interest" description="Disordered" evidence="5">
    <location>
        <begin position="129"/>
        <end position="150"/>
    </location>
</feature>
<evidence type="ECO:0000259" key="6">
    <source>
        <dbReference type="PROSITE" id="PS50835"/>
    </source>
</evidence>
<comment type="subcellular location">
    <subcellularLocation>
        <location evidence="1">Secreted</location>
    </subcellularLocation>
</comment>
<name>A0A226F1U7_FOLCA</name>
<evidence type="ECO:0000313" key="8">
    <source>
        <dbReference type="Proteomes" id="UP000198287"/>
    </source>
</evidence>
<dbReference type="Proteomes" id="UP000198287">
    <property type="component" value="Unassembled WGS sequence"/>
</dbReference>
<dbReference type="OrthoDB" id="5948003at2759"/>
<accession>A0A226F1U7</accession>
<feature type="domain" description="Ig-like" evidence="6">
    <location>
        <begin position="536"/>
        <end position="620"/>
    </location>
</feature>
<dbReference type="Pfam" id="PF19030">
    <property type="entry name" value="TSP1_ADAMTS"/>
    <property type="match status" value="6"/>
</dbReference>
<dbReference type="PROSITE" id="PS50835">
    <property type="entry name" value="IG_LIKE"/>
    <property type="match status" value="1"/>
</dbReference>
<reference evidence="7 8" key="1">
    <citation type="submission" date="2015-12" db="EMBL/GenBank/DDBJ databases">
        <title>The genome of Folsomia candida.</title>
        <authorList>
            <person name="Faddeeva A."/>
            <person name="Derks M.F."/>
            <person name="Anvar Y."/>
            <person name="Smit S."/>
            <person name="Van Straalen N."/>
            <person name="Roelofs D."/>
        </authorList>
    </citation>
    <scope>NUCLEOTIDE SEQUENCE [LARGE SCALE GENOMIC DNA]</scope>
    <source>
        <strain evidence="7 8">VU population</strain>
        <tissue evidence="7">Whole body</tissue>
    </source>
</reference>
<dbReference type="GO" id="GO:0004222">
    <property type="term" value="F:metalloendopeptidase activity"/>
    <property type="evidence" value="ECO:0007669"/>
    <property type="project" value="TreeGrafter"/>
</dbReference>
<dbReference type="SUPFAM" id="SSF82895">
    <property type="entry name" value="TSP-1 type 1 repeat"/>
    <property type="match status" value="5"/>
</dbReference>
<evidence type="ECO:0000256" key="3">
    <source>
        <dbReference type="ARBA" id="ARBA00022729"/>
    </source>
</evidence>
<proteinExistence type="predicted"/>
<dbReference type="PANTHER" id="PTHR13723">
    <property type="entry name" value="ADAMTS A DISINTEGRIN AND METALLOPROTEASE WITH THROMBOSPONDIN MOTIFS PROTEASE"/>
    <property type="match status" value="1"/>
</dbReference>
<dbReference type="Gene3D" id="2.20.100.10">
    <property type="entry name" value="Thrombospondin type-1 (TSP1) repeat"/>
    <property type="match status" value="6"/>
</dbReference>
<dbReference type="InterPro" id="IPR036383">
    <property type="entry name" value="TSP1_rpt_sf"/>
</dbReference>
<evidence type="ECO:0000256" key="5">
    <source>
        <dbReference type="SAM" id="MobiDB-lite"/>
    </source>
</evidence>
<dbReference type="AlphaFoldDB" id="A0A226F1U7"/>
<dbReference type="GO" id="GO:0030198">
    <property type="term" value="P:extracellular matrix organization"/>
    <property type="evidence" value="ECO:0007669"/>
    <property type="project" value="TreeGrafter"/>
</dbReference>
<comment type="caution">
    <text evidence="7">The sequence shown here is derived from an EMBL/GenBank/DDBJ whole genome shotgun (WGS) entry which is preliminary data.</text>
</comment>
<dbReference type="Gene3D" id="2.60.40.10">
    <property type="entry name" value="Immunoglobulins"/>
    <property type="match status" value="1"/>
</dbReference>
<protein>
    <submittedName>
        <fullName evidence="7">ADAMTS-like protein 1</fullName>
    </submittedName>
</protein>
<evidence type="ECO:0000256" key="1">
    <source>
        <dbReference type="ARBA" id="ARBA00004613"/>
    </source>
</evidence>
<dbReference type="PANTHER" id="PTHR13723:SF281">
    <property type="entry name" value="PAPILIN"/>
    <property type="match status" value="1"/>
</dbReference>
<evidence type="ECO:0000313" key="7">
    <source>
        <dbReference type="EMBL" id="OXA63394.1"/>
    </source>
</evidence>
<dbReference type="InterPro" id="IPR050439">
    <property type="entry name" value="ADAMTS_ADAMTS-like"/>
</dbReference>
<dbReference type="OMA" id="HCKQISA"/>
<evidence type="ECO:0000256" key="4">
    <source>
        <dbReference type="ARBA" id="ARBA00022737"/>
    </source>
</evidence>
<dbReference type="EMBL" id="LNIX01000001">
    <property type="protein sequence ID" value="OXA63394.1"/>
    <property type="molecule type" value="Genomic_DNA"/>
</dbReference>
<dbReference type="SMART" id="SM00209">
    <property type="entry name" value="TSP1"/>
    <property type="match status" value="6"/>
</dbReference>
<gene>
    <name evidence="7" type="ORF">Fcan01_03093</name>
</gene>
<dbReference type="InterPro" id="IPR007110">
    <property type="entry name" value="Ig-like_dom"/>
</dbReference>
<dbReference type="InterPro" id="IPR013783">
    <property type="entry name" value="Ig-like_fold"/>
</dbReference>